<protein>
    <recommendedName>
        <fullName evidence="3">B30.2/SPRY domain-containing protein</fullName>
    </recommendedName>
</protein>
<evidence type="ECO:0008006" key="3">
    <source>
        <dbReference type="Google" id="ProtNLM"/>
    </source>
</evidence>
<evidence type="ECO:0000313" key="1">
    <source>
        <dbReference type="EMBL" id="CAD8169065.1"/>
    </source>
</evidence>
<name>A0A8S1UWN3_9CILI</name>
<proteinExistence type="predicted"/>
<organism evidence="1 2">
    <name type="scientific">Paramecium pentaurelia</name>
    <dbReference type="NCBI Taxonomy" id="43138"/>
    <lineage>
        <taxon>Eukaryota</taxon>
        <taxon>Sar</taxon>
        <taxon>Alveolata</taxon>
        <taxon>Ciliophora</taxon>
        <taxon>Intramacronucleata</taxon>
        <taxon>Oligohymenophorea</taxon>
        <taxon>Peniculida</taxon>
        <taxon>Parameciidae</taxon>
        <taxon>Paramecium</taxon>
    </lineage>
</organism>
<keyword evidence="2" id="KW-1185">Reference proteome</keyword>
<reference evidence="1" key="1">
    <citation type="submission" date="2021-01" db="EMBL/GenBank/DDBJ databases">
        <authorList>
            <consortium name="Genoscope - CEA"/>
            <person name="William W."/>
        </authorList>
    </citation>
    <scope>NUCLEOTIDE SEQUENCE</scope>
</reference>
<comment type="caution">
    <text evidence="1">The sequence shown here is derived from an EMBL/GenBank/DDBJ whole genome shotgun (WGS) entry which is preliminary data.</text>
</comment>
<dbReference type="Proteomes" id="UP000689195">
    <property type="component" value="Unassembled WGS sequence"/>
</dbReference>
<gene>
    <name evidence="1" type="ORF">PPENT_87.1.T0500143</name>
</gene>
<sequence length="359" mass="42458">MESCQNEKHIGNLLFGYCSNMNCNNNLKTFCDKCRCYHDEHLQDLHQLDSLDNIKLKNIEYNNQLLNFFENQKRFCLEIQTPLMLINQNNNLKIDYQNKEVLIDQIKQIVTIQSILNAVLPMFQNINKSCTQIIQEFNKLQQFNYNLDIQKQEIKEKKNILKKQKIVRKQDQKSKLLSEKQNITEIIQWQNLQIHFSQKFKYKWIKILNNGLIAQNEDDRGMVICEPMLPKKGQYRFAFGINDNAYLIWIGICHKEYLIQNNYKTNFGIQSDNKNGVYLINNYGVTNSHLNPDLNDQTNSFFFELDDLIIVYVDMDIGNIKWESKKSNNQYSMQFDTSQDVYPCAGITAFSPIFIVQEF</sequence>
<dbReference type="AlphaFoldDB" id="A0A8S1UWN3"/>
<dbReference type="EMBL" id="CAJJDO010000050">
    <property type="protein sequence ID" value="CAD8169065.1"/>
    <property type="molecule type" value="Genomic_DNA"/>
</dbReference>
<dbReference type="OrthoDB" id="307921at2759"/>
<accession>A0A8S1UWN3</accession>
<evidence type="ECO:0000313" key="2">
    <source>
        <dbReference type="Proteomes" id="UP000689195"/>
    </source>
</evidence>